<dbReference type="InterPro" id="IPR011545">
    <property type="entry name" value="DEAD/DEAH_box_helicase_dom"/>
</dbReference>
<dbReference type="EC" id="5.6.2.3" evidence="15"/>
<dbReference type="AlphaFoldDB" id="A0A133NS06"/>
<keyword evidence="4" id="KW-0547">Nucleotide-binding</keyword>
<dbReference type="Pfam" id="PF00270">
    <property type="entry name" value="DEAD"/>
    <property type="match status" value="1"/>
</dbReference>
<dbReference type="GO" id="GO:0051539">
    <property type="term" value="F:4 iron, 4 sulfur cluster binding"/>
    <property type="evidence" value="ECO:0007669"/>
    <property type="project" value="UniProtKB-KW"/>
</dbReference>
<evidence type="ECO:0000256" key="13">
    <source>
        <dbReference type="ARBA" id="ARBA00023235"/>
    </source>
</evidence>
<evidence type="ECO:0000256" key="14">
    <source>
        <dbReference type="ARBA" id="ARBA00038058"/>
    </source>
</evidence>
<keyword evidence="12" id="KW-0234">DNA repair</keyword>
<dbReference type="Gene3D" id="3.40.50.300">
    <property type="entry name" value="P-loop containing nucleotide triphosphate hydrolases"/>
    <property type="match status" value="2"/>
</dbReference>
<evidence type="ECO:0000256" key="4">
    <source>
        <dbReference type="ARBA" id="ARBA00022741"/>
    </source>
</evidence>
<accession>A0A133NS06</accession>
<evidence type="ECO:0000256" key="11">
    <source>
        <dbReference type="ARBA" id="ARBA00023125"/>
    </source>
</evidence>
<dbReference type="Pfam" id="PF06733">
    <property type="entry name" value="DEAD_2"/>
    <property type="match status" value="1"/>
</dbReference>
<gene>
    <name evidence="18" type="ORF">HMPREF3221_01534</name>
</gene>
<evidence type="ECO:0000256" key="8">
    <source>
        <dbReference type="ARBA" id="ARBA00022840"/>
    </source>
</evidence>
<dbReference type="GO" id="GO:0016818">
    <property type="term" value="F:hydrolase activity, acting on acid anhydrides, in phosphorus-containing anhydrides"/>
    <property type="evidence" value="ECO:0007669"/>
    <property type="project" value="InterPro"/>
</dbReference>
<dbReference type="InterPro" id="IPR006554">
    <property type="entry name" value="Helicase-like_DEXD_c2"/>
</dbReference>
<dbReference type="PROSITE" id="PS51193">
    <property type="entry name" value="HELICASE_ATP_BIND_2"/>
    <property type="match status" value="1"/>
</dbReference>
<dbReference type="InterPro" id="IPR006555">
    <property type="entry name" value="ATP-dep_Helicase_C"/>
</dbReference>
<evidence type="ECO:0000256" key="12">
    <source>
        <dbReference type="ARBA" id="ARBA00023204"/>
    </source>
</evidence>
<keyword evidence="8" id="KW-0067">ATP-binding</keyword>
<comment type="similarity">
    <text evidence="14">Belongs to the helicase family. DinG subfamily.</text>
</comment>
<evidence type="ECO:0000256" key="10">
    <source>
        <dbReference type="ARBA" id="ARBA00023014"/>
    </source>
</evidence>
<evidence type="ECO:0000256" key="3">
    <source>
        <dbReference type="ARBA" id="ARBA00022723"/>
    </source>
</evidence>
<keyword evidence="2" id="KW-0004">4Fe-4S</keyword>
<keyword evidence="19" id="KW-1185">Reference proteome</keyword>
<dbReference type="InterPro" id="IPR027417">
    <property type="entry name" value="P-loop_NTPase"/>
</dbReference>
<keyword evidence="5" id="KW-0227">DNA damage</keyword>
<keyword evidence="10" id="KW-0411">Iron-sulfur</keyword>
<evidence type="ECO:0000256" key="5">
    <source>
        <dbReference type="ARBA" id="ARBA00022763"/>
    </source>
</evidence>
<dbReference type="FunFam" id="3.40.50.300:FF:002848">
    <property type="entry name" value="ATP-dependent helicase, DinG family"/>
    <property type="match status" value="1"/>
</dbReference>
<dbReference type="GO" id="GO:0006281">
    <property type="term" value="P:DNA repair"/>
    <property type="evidence" value="ECO:0007669"/>
    <property type="project" value="UniProtKB-KW"/>
</dbReference>
<dbReference type="PANTHER" id="PTHR11472:SF34">
    <property type="entry name" value="REGULATOR OF TELOMERE ELONGATION HELICASE 1"/>
    <property type="match status" value="1"/>
</dbReference>
<dbReference type="InterPro" id="IPR010614">
    <property type="entry name" value="RAD3-like_helicase_DEAD"/>
</dbReference>
<comment type="cofactor">
    <cofactor evidence="1">
        <name>[4Fe-4S] cluster</name>
        <dbReference type="ChEBI" id="CHEBI:49883"/>
    </cofactor>
</comment>
<dbReference type="Proteomes" id="UP000070401">
    <property type="component" value="Unassembled WGS sequence"/>
</dbReference>
<evidence type="ECO:0000256" key="7">
    <source>
        <dbReference type="ARBA" id="ARBA00022806"/>
    </source>
</evidence>
<keyword evidence="18" id="KW-0540">Nuclease</keyword>
<dbReference type="SMART" id="SM00491">
    <property type="entry name" value="HELICc2"/>
    <property type="match status" value="1"/>
</dbReference>
<dbReference type="InterPro" id="IPR014013">
    <property type="entry name" value="Helic_SF1/SF2_ATP-bd_DinG/Rad3"/>
</dbReference>
<dbReference type="eggNOG" id="COG1199">
    <property type="taxonomic scope" value="Bacteria"/>
</dbReference>
<name>A0A133NS06_FUSNU</name>
<dbReference type="Pfam" id="PF13307">
    <property type="entry name" value="Helicase_C_2"/>
    <property type="match status" value="1"/>
</dbReference>
<keyword evidence="13" id="KW-0413">Isomerase</keyword>
<dbReference type="SMART" id="SM00488">
    <property type="entry name" value="DEXDc2"/>
    <property type="match status" value="1"/>
</dbReference>
<evidence type="ECO:0000256" key="16">
    <source>
        <dbReference type="ARBA" id="ARBA00048954"/>
    </source>
</evidence>
<dbReference type="InterPro" id="IPR045028">
    <property type="entry name" value="DinG/Rad3-like"/>
</dbReference>
<keyword evidence="6" id="KW-0378">Hydrolase</keyword>
<keyword evidence="18" id="KW-0269">Exonuclease</keyword>
<organism evidence="18 19">
    <name type="scientific">Fusobacterium nucleatum</name>
    <dbReference type="NCBI Taxonomy" id="851"/>
    <lineage>
        <taxon>Bacteria</taxon>
        <taxon>Fusobacteriati</taxon>
        <taxon>Fusobacteriota</taxon>
        <taxon>Fusobacteriia</taxon>
        <taxon>Fusobacteriales</taxon>
        <taxon>Fusobacteriaceae</taxon>
        <taxon>Fusobacterium</taxon>
    </lineage>
</organism>
<reference evidence="19" key="1">
    <citation type="submission" date="2016-01" db="EMBL/GenBank/DDBJ databases">
        <authorList>
            <person name="Mitreva M."/>
            <person name="Pepin K.H."/>
            <person name="Mihindukulasuriya K.A."/>
            <person name="Fulton R."/>
            <person name="Fronick C."/>
            <person name="O'Laughlin M."/>
            <person name="Miner T."/>
            <person name="Herter B."/>
            <person name="Rosa B.A."/>
            <person name="Cordes M."/>
            <person name="Tomlinson C."/>
            <person name="Wollam A."/>
            <person name="Palsikar V.B."/>
            <person name="Mardis E.R."/>
            <person name="Wilson R.K."/>
        </authorList>
    </citation>
    <scope>NUCLEOTIDE SEQUENCE [LARGE SCALE GENOMIC DNA]</scope>
    <source>
        <strain evidence="19">MJR7757B</strain>
    </source>
</reference>
<comment type="caution">
    <text evidence="18">The sequence shown here is derived from an EMBL/GenBank/DDBJ whole genome shotgun (WGS) entry which is preliminary data.</text>
</comment>
<keyword evidence="11" id="KW-0238">DNA-binding</keyword>
<evidence type="ECO:0000256" key="1">
    <source>
        <dbReference type="ARBA" id="ARBA00001966"/>
    </source>
</evidence>
<dbReference type="GO" id="GO:0004527">
    <property type="term" value="F:exonuclease activity"/>
    <property type="evidence" value="ECO:0007669"/>
    <property type="project" value="UniProtKB-KW"/>
</dbReference>
<evidence type="ECO:0000256" key="9">
    <source>
        <dbReference type="ARBA" id="ARBA00023004"/>
    </source>
</evidence>
<dbReference type="GO" id="GO:0043139">
    <property type="term" value="F:5'-3' DNA helicase activity"/>
    <property type="evidence" value="ECO:0007669"/>
    <property type="project" value="UniProtKB-EC"/>
</dbReference>
<dbReference type="EMBL" id="LRPY01000155">
    <property type="protein sequence ID" value="KXA19076.1"/>
    <property type="molecule type" value="Genomic_DNA"/>
</dbReference>
<dbReference type="FunFam" id="3.40.50.300:FF:000437">
    <property type="entry name" value="ATP-dependent DNA helicase DinG"/>
    <property type="match status" value="1"/>
</dbReference>
<keyword evidence="3" id="KW-0479">Metal-binding</keyword>
<dbReference type="STRING" id="1408287.GCA_000493815_00013"/>
<evidence type="ECO:0000313" key="18">
    <source>
        <dbReference type="EMBL" id="KXA19076.1"/>
    </source>
</evidence>
<evidence type="ECO:0000259" key="17">
    <source>
        <dbReference type="PROSITE" id="PS51193"/>
    </source>
</evidence>
<dbReference type="SMART" id="SM00487">
    <property type="entry name" value="DEXDc"/>
    <property type="match status" value="1"/>
</dbReference>
<dbReference type="PATRIC" id="fig|851.8.peg.1544"/>
<dbReference type="InterPro" id="IPR014001">
    <property type="entry name" value="Helicase_ATP-bd"/>
</dbReference>
<evidence type="ECO:0000313" key="19">
    <source>
        <dbReference type="Proteomes" id="UP000070401"/>
    </source>
</evidence>
<evidence type="ECO:0000256" key="2">
    <source>
        <dbReference type="ARBA" id="ARBA00022485"/>
    </source>
</evidence>
<proteinExistence type="inferred from homology"/>
<keyword evidence="9" id="KW-0408">Iron</keyword>
<feature type="domain" description="Helicase ATP-binding" evidence="17">
    <location>
        <begin position="133"/>
        <end position="406"/>
    </location>
</feature>
<dbReference type="GO" id="GO:0046872">
    <property type="term" value="F:metal ion binding"/>
    <property type="evidence" value="ECO:0007669"/>
    <property type="project" value="UniProtKB-KW"/>
</dbReference>
<sequence>MVMDIRDRFSEESLQTIKKYLEEHNNKSMIFKATFDEDEKIQKPFFLSLYKKKSFEETLTKVGKNEVVIRTTKPNQLYPSDMELELSEELYTRRNIAYCLLSSDLDDFYFVQDIDRIFLEEIDIENYFAKDGILAKEIKGFEYREEQEEMAQYIQDAINEDRKIIVEAGTGTGKTLAYLIPSIKWAVINKKKVIIATNTINLQEQLLLKDIPLAKSIIKDEFSYVLVKGRNNYVCQRLFNELVLGKSIDIETFSMEAREQIEYILKWGNKTKTGDKAELPFEVYPDVWELVQSTTELCLGKKCPYRKECFYMKTRMEKMEADILISNHHVFFADLNVRAETDFDSEYLILPRYDMVIFDEAHNVESVARSYFSVEVSKISFTRLLNRIYQKKNKRKKEKSALIRVEDTVDEKNLEDSEQYIYLLNTLKEEISILQNIGDEYFDEIRKIYETNTEAPIKKSLNNFEMTKSRFLENLREKKDIFQSKLTDFLNLMMSFNNVIDEEKDKNPEVINFNNHLKMFKAYIDSFKFINSFEDDNYIYWLDINSKRTNVILTATPLNIAQKLSTVLFDNLDRLVFASATIVVNGNFDYFKKSLGLDEEDCIEAIIKSPFDYDEQMSVYIPSDIQDSENINAFVSDASKFILNILLKTDGKAFILFTSYTMLNQIYYSISKKLKDKGFEVFLHGDKPRSQIIKEFKEAENPILFGTTSFWEGVDVQGENLSNVIITKLPFLVPTDPVVSAISKKIEEDGGNSFMNFQLPEAIIKFKQGVGRLIRKKTDSGNIFILDNRILKKRYGSLFINALPSQKNIKILEKDDIIEEIE</sequence>
<dbReference type="GO" id="GO:0005524">
    <property type="term" value="F:ATP binding"/>
    <property type="evidence" value="ECO:0007669"/>
    <property type="project" value="UniProtKB-KW"/>
</dbReference>
<dbReference type="SUPFAM" id="SSF52540">
    <property type="entry name" value="P-loop containing nucleoside triphosphate hydrolases"/>
    <property type="match status" value="1"/>
</dbReference>
<protein>
    <recommendedName>
        <fullName evidence="15">DNA 5'-3' helicase</fullName>
        <ecNumber evidence="15">5.6.2.3</ecNumber>
    </recommendedName>
</protein>
<keyword evidence="7 18" id="KW-0347">Helicase</keyword>
<comment type="catalytic activity">
    <reaction evidence="16">
        <text>ATP + H2O = ADP + phosphate + H(+)</text>
        <dbReference type="Rhea" id="RHEA:13065"/>
        <dbReference type="ChEBI" id="CHEBI:15377"/>
        <dbReference type="ChEBI" id="CHEBI:15378"/>
        <dbReference type="ChEBI" id="CHEBI:30616"/>
        <dbReference type="ChEBI" id="CHEBI:43474"/>
        <dbReference type="ChEBI" id="CHEBI:456216"/>
        <dbReference type="EC" id="5.6.2.3"/>
    </reaction>
</comment>
<evidence type="ECO:0000256" key="15">
    <source>
        <dbReference type="ARBA" id="ARBA00044969"/>
    </source>
</evidence>
<dbReference type="GO" id="GO:0003677">
    <property type="term" value="F:DNA binding"/>
    <property type="evidence" value="ECO:0007669"/>
    <property type="project" value="UniProtKB-KW"/>
</dbReference>
<dbReference type="PANTHER" id="PTHR11472">
    <property type="entry name" value="DNA REPAIR DEAD HELICASE RAD3/XP-D SUBFAMILY MEMBER"/>
    <property type="match status" value="1"/>
</dbReference>
<evidence type="ECO:0000256" key="6">
    <source>
        <dbReference type="ARBA" id="ARBA00022801"/>
    </source>
</evidence>